<dbReference type="GO" id="GO:0042446">
    <property type="term" value="P:hormone biosynthetic process"/>
    <property type="evidence" value="ECO:0007669"/>
    <property type="project" value="UniProtKB-KW"/>
</dbReference>
<organism evidence="3 4">
    <name type="scientific">Astyanax mexicanus</name>
    <name type="common">Blind cave fish</name>
    <name type="synonym">Astyanax fasciatus mexicanus</name>
    <dbReference type="NCBI Taxonomy" id="7994"/>
    <lineage>
        <taxon>Eukaryota</taxon>
        <taxon>Metazoa</taxon>
        <taxon>Chordata</taxon>
        <taxon>Craniata</taxon>
        <taxon>Vertebrata</taxon>
        <taxon>Euteleostomi</taxon>
        <taxon>Actinopterygii</taxon>
        <taxon>Neopterygii</taxon>
        <taxon>Teleostei</taxon>
        <taxon>Ostariophysi</taxon>
        <taxon>Characiformes</taxon>
        <taxon>Characoidei</taxon>
        <taxon>Acestrorhamphidae</taxon>
        <taxon>Acestrorhamphinae</taxon>
        <taxon>Astyanax</taxon>
    </lineage>
</organism>
<feature type="transmembrane region" description="Helical" evidence="2">
    <location>
        <begin position="18"/>
        <end position="43"/>
    </location>
</feature>
<proteinExistence type="inferred from homology"/>
<reference evidence="3" key="1">
    <citation type="submission" date="2025-08" db="UniProtKB">
        <authorList>
            <consortium name="Ensembl"/>
        </authorList>
    </citation>
    <scope>IDENTIFICATION</scope>
</reference>
<dbReference type="Pfam" id="PF00837">
    <property type="entry name" value="T4_deiodinase"/>
    <property type="match status" value="1"/>
</dbReference>
<evidence type="ECO:0000256" key="1">
    <source>
        <dbReference type="RuleBase" id="RU000676"/>
    </source>
</evidence>
<dbReference type="GO" id="GO:0004800">
    <property type="term" value="F:thyroxine 5'-deiodinase activity"/>
    <property type="evidence" value="ECO:0007669"/>
    <property type="project" value="InterPro"/>
</dbReference>
<dbReference type="PANTHER" id="PTHR11781:SF4">
    <property type="entry name" value="THYROXINE 5-DEIODINASE"/>
    <property type="match status" value="1"/>
</dbReference>
<keyword evidence="2" id="KW-0472">Membrane</keyword>
<accession>A0A8B9RA95</accession>
<name>A0A8B9RA95_ASTMX</name>
<keyword evidence="1" id="KW-0560">Oxidoreductase</keyword>
<keyword evidence="2" id="KW-1133">Transmembrane helix</keyword>
<comment type="function">
    <text evidence="1">Responsible for the deiodination of T4 (3,5,3',5'-tetraiodothyronine).</text>
</comment>
<evidence type="ECO:0000313" key="3">
    <source>
        <dbReference type="Ensembl" id="ENSAMXP00005028261.1"/>
    </source>
</evidence>
<evidence type="ECO:0000313" key="4">
    <source>
        <dbReference type="Proteomes" id="UP000694621"/>
    </source>
</evidence>
<keyword evidence="1" id="KW-0893">Thyroid hormones biosynthesis</keyword>
<protein>
    <recommendedName>
        <fullName evidence="1">Iodothyronine deiodinase</fullName>
    </recommendedName>
</protein>
<sequence length="138" mass="15327">MPDVQELARAHATKALRSAAVCVLLLPRFLLAALLLWLLDFLCIRRKVLARMREHESADGADGADEPAVRVSDSNRMFTLASLRAVWHGHKLDFFKTARVGAAAPNSEVVPLAEHKRARILDYARGRRPLILNFGSCS</sequence>
<evidence type="ECO:0000256" key="2">
    <source>
        <dbReference type="SAM" id="Phobius"/>
    </source>
</evidence>
<dbReference type="Gene3D" id="3.40.30.10">
    <property type="entry name" value="Glutaredoxin"/>
    <property type="match status" value="1"/>
</dbReference>
<keyword evidence="1" id="KW-0712">Selenocysteine</keyword>
<keyword evidence="2" id="KW-0812">Transmembrane</keyword>
<dbReference type="AlphaFoldDB" id="A0A8B9RA95"/>
<comment type="similarity">
    <text evidence="1">Belongs to the iodothyronine deiodinase family.</text>
</comment>
<dbReference type="GO" id="GO:0042403">
    <property type="term" value="P:thyroid hormone metabolic process"/>
    <property type="evidence" value="ECO:0007669"/>
    <property type="project" value="TreeGrafter"/>
</dbReference>
<dbReference type="Proteomes" id="UP000694621">
    <property type="component" value="Unplaced"/>
</dbReference>
<dbReference type="Ensembl" id="ENSAMXT00005031035.1">
    <property type="protein sequence ID" value="ENSAMXP00005028261.1"/>
    <property type="gene ID" value="ENSAMXG00005014115.1"/>
</dbReference>
<dbReference type="InterPro" id="IPR000643">
    <property type="entry name" value="Iodothyronine_deiodinase"/>
</dbReference>
<dbReference type="PANTHER" id="PTHR11781">
    <property type="entry name" value="IODOTHYRONINE DEIODINASE"/>
    <property type="match status" value="1"/>
</dbReference>